<dbReference type="PANTHER" id="PTHR11049">
    <property type="entry name" value="ACYL COENZYME A THIOESTER HYDROLASE"/>
    <property type="match status" value="1"/>
</dbReference>
<keyword evidence="3" id="KW-0472">Membrane</keyword>
<organism evidence="5 6">
    <name type="scientific">Rhizophagus irregularis</name>
    <dbReference type="NCBI Taxonomy" id="588596"/>
    <lineage>
        <taxon>Eukaryota</taxon>
        <taxon>Fungi</taxon>
        <taxon>Fungi incertae sedis</taxon>
        <taxon>Mucoromycota</taxon>
        <taxon>Glomeromycotina</taxon>
        <taxon>Glomeromycetes</taxon>
        <taxon>Glomerales</taxon>
        <taxon>Glomeraceae</taxon>
        <taxon>Rhizophagus</taxon>
    </lineage>
</organism>
<feature type="region of interest" description="Disordered" evidence="2">
    <location>
        <begin position="236"/>
        <end position="272"/>
    </location>
</feature>
<dbReference type="AlphaFoldDB" id="A0A915ZS75"/>
<dbReference type="GO" id="GO:0006637">
    <property type="term" value="P:acyl-CoA metabolic process"/>
    <property type="evidence" value="ECO:0007669"/>
    <property type="project" value="TreeGrafter"/>
</dbReference>
<evidence type="ECO:0000256" key="2">
    <source>
        <dbReference type="SAM" id="MobiDB-lite"/>
    </source>
</evidence>
<proteinExistence type="predicted"/>
<accession>A0A915ZS75</accession>
<keyword evidence="1" id="KW-0378">Hydrolase</keyword>
<evidence type="ECO:0000256" key="3">
    <source>
        <dbReference type="SAM" id="Phobius"/>
    </source>
</evidence>
<dbReference type="PROSITE" id="PS51770">
    <property type="entry name" value="HOTDOG_ACOT"/>
    <property type="match status" value="2"/>
</dbReference>
<evidence type="ECO:0000256" key="1">
    <source>
        <dbReference type="ARBA" id="ARBA00022801"/>
    </source>
</evidence>
<gene>
    <name evidence="5" type="ORF">CHRIB12_LOCUS19176</name>
</gene>
<dbReference type="Pfam" id="PF03061">
    <property type="entry name" value="4HBT"/>
    <property type="match status" value="2"/>
</dbReference>
<dbReference type="Proteomes" id="UP000684084">
    <property type="component" value="Unassembled WGS sequence"/>
</dbReference>
<evidence type="ECO:0000313" key="6">
    <source>
        <dbReference type="Proteomes" id="UP000684084"/>
    </source>
</evidence>
<dbReference type="InterPro" id="IPR040170">
    <property type="entry name" value="Cytosol_ACT"/>
</dbReference>
<dbReference type="GO" id="GO:0052816">
    <property type="term" value="F:long-chain fatty acyl-CoA hydrolase activity"/>
    <property type="evidence" value="ECO:0007669"/>
    <property type="project" value="TreeGrafter"/>
</dbReference>
<reference evidence="5" key="1">
    <citation type="submission" date="2020-05" db="EMBL/GenBank/DDBJ databases">
        <authorList>
            <person name="Rincon C."/>
            <person name="Sanders R I."/>
            <person name="Robbins C."/>
            <person name="Chaturvedi A."/>
        </authorList>
    </citation>
    <scope>NUCLEOTIDE SEQUENCE</scope>
    <source>
        <strain evidence="5">CHB12</strain>
    </source>
</reference>
<protein>
    <recommendedName>
        <fullName evidence="4">HotDog ACOT-type domain-containing protein</fullName>
    </recommendedName>
</protein>
<evidence type="ECO:0000313" key="5">
    <source>
        <dbReference type="EMBL" id="CAB5385196.1"/>
    </source>
</evidence>
<dbReference type="InterPro" id="IPR006683">
    <property type="entry name" value="Thioestr_dom"/>
</dbReference>
<sequence>MHIHLTLKNARYQQFINMILGRICAWIISTINWLFRPNSRRLLRNVPEAKEVSSSRVTMTEIVLPSHADTRGFVFGGVVLEWIDLAAGTSAKKHAVYPCVSRSVDAVHFMHPIRVGDFLIIQASVNRAWNTSMEVGVRVETENAITGKRRYCCHAYLTFVALSPGNDKRAGSPRYNTTTAKVPRIISVTPIEQQRYDNAETRRQARVTKLKHTDDKGHREQHKLEALRELMREWSEHRNTETKSTAELPPLLQEPETYNEQNEEGGTDANDPAKLYLTRRRSTLKGVFPAQPESKYISESFAEIVETVLPQHANTLQITFGGQIMKWMEHCCFVSASRHSRRFLLLASIDSLQFFRPTYVGDCITIRSIISRSFHSSMEAYVSVEAVNLMTGERFFTNDGFYTMVAVDFANAPTPVSNLIPDREEEHEIYKGAEVRRTLRLQQRRELVQKEMATHPEEFEKTQDTNFDSISEQKNYNIVSTS</sequence>
<dbReference type="InterPro" id="IPR033120">
    <property type="entry name" value="HOTDOG_ACOT"/>
</dbReference>
<name>A0A915ZS75_9GLOM</name>
<dbReference type="PANTHER" id="PTHR11049:SF16">
    <property type="entry name" value="PROTEIN VDLD"/>
    <property type="match status" value="1"/>
</dbReference>
<dbReference type="InterPro" id="IPR029069">
    <property type="entry name" value="HotDog_dom_sf"/>
</dbReference>
<dbReference type="EMBL" id="CAGKOT010000053">
    <property type="protein sequence ID" value="CAB5385196.1"/>
    <property type="molecule type" value="Genomic_DNA"/>
</dbReference>
<keyword evidence="3" id="KW-0812">Transmembrane</keyword>
<feature type="transmembrane region" description="Helical" evidence="3">
    <location>
        <begin position="15"/>
        <end position="35"/>
    </location>
</feature>
<dbReference type="OrthoDB" id="3184331at2759"/>
<dbReference type="Gene3D" id="3.10.129.10">
    <property type="entry name" value="Hotdog Thioesterase"/>
    <property type="match status" value="2"/>
</dbReference>
<dbReference type="SUPFAM" id="SSF54637">
    <property type="entry name" value="Thioesterase/thiol ester dehydrase-isomerase"/>
    <property type="match status" value="2"/>
</dbReference>
<dbReference type="GO" id="GO:0005737">
    <property type="term" value="C:cytoplasm"/>
    <property type="evidence" value="ECO:0007669"/>
    <property type="project" value="TreeGrafter"/>
</dbReference>
<keyword evidence="3" id="KW-1133">Transmembrane helix</keyword>
<comment type="caution">
    <text evidence="5">The sequence shown here is derived from an EMBL/GenBank/DDBJ whole genome shotgun (WGS) entry which is preliminary data.</text>
</comment>
<dbReference type="VEuPathDB" id="FungiDB:RhiirFUN_002383"/>
<feature type="domain" description="HotDog ACOT-type" evidence="4">
    <location>
        <begin position="298"/>
        <end position="410"/>
    </location>
</feature>
<feature type="domain" description="HotDog ACOT-type" evidence="4">
    <location>
        <begin position="53"/>
        <end position="165"/>
    </location>
</feature>
<dbReference type="CDD" id="cd03442">
    <property type="entry name" value="BFIT_BACH"/>
    <property type="match status" value="2"/>
</dbReference>
<evidence type="ECO:0000259" key="4">
    <source>
        <dbReference type="PROSITE" id="PS51770"/>
    </source>
</evidence>